<dbReference type="EMBL" id="JBHSAY010000005">
    <property type="protein sequence ID" value="MFC4130364.1"/>
    <property type="molecule type" value="Genomic_DNA"/>
</dbReference>
<reference evidence="2" key="1">
    <citation type="journal article" date="2019" name="Int. J. Syst. Evol. Microbiol.">
        <title>The Global Catalogue of Microorganisms (GCM) 10K type strain sequencing project: providing services to taxonomists for standard genome sequencing and annotation.</title>
        <authorList>
            <consortium name="The Broad Institute Genomics Platform"/>
            <consortium name="The Broad Institute Genome Sequencing Center for Infectious Disease"/>
            <person name="Wu L."/>
            <person name="Ma J."/>
        </authorList>
    </citation>
    <scope>NUCLEOTIDE SEQUENCE [LARGE SCALE GENOMIC DNA]</scope>
    <source>
        <strain evidence="2">CGMCC 4.7289</strain>
    </source>
</reference>
<gene>
    <name evidence="1" type="ORF">ACFOZ4_07090</name>
</gene>
<accession>A0ABV8LKP9</accession>
<dbReference type="RefSeq" id="WP_253758031.1">
    <property type="nucleotide sequence ID" value="NZ_JAMZDZ010000001.1"/>
</dbReference>
<evidence type="ECO:0000313" key="1">
    <source>
        <dbReference type="EMBL" id="MFC4130364.1"/>
    </source>
</evidence>
<evidence type="ECO:0000313" key="2">
    <source>
        <dbReference type="Proteomes" id="UP001595816"/>
    </source>
</evidence>
<keyword evidence="2" id="KW-1185">Reference proteome</keyword>
<name>A0ABV8LKP9_9ACTN</name>
<organism evidence="1 2">
    <name type="scientific">Hamadaea flava</name>
    <dbReference type="NCBI Taxonomy" id="1742688"/>
    <lineage>
        <taxon>Bacteria</taxon>
        <taxon>Bacillati</taxon>
        <taxon>Actinomycetota</taxon>
        <taxon>Actinomycetes</taxon>
        <taxon>Micromonosporales</taxon>
        <taxon>Micromonosporaceae</taxon>
        <taxon>Hamadaea</taxon>
    </lineage>
</organism>
<dbReference type="Proteomes" id="UP001595816">
    <property type="component" value="Unassembled WGS sequence"/>
</dbReference>
<comment type="caution">
    <text evidence="1">The sequence shown here is derived from an EMBL/GenBank/DDBJ whole genome shotgun (WGS) entry which is preliminary data.</text>
</comment>
<proteinExistence type="predicted"/>
<sequence length="100" mass="11624">MTEPFDPRVVVDLPRMMRPHLRRMAESDPDPLVREMAAGLLDGSIGSPAEAVAYPAYQEALHDRLERRAEWFDTLGDDERWRWQDQARQAYRAGLDDLEQ</sequence>
<protein>
    <submittedName>
        <fullName evidence="1">Uncharacterized protein</fullName>
    </submittedName>
</protein>